<evidence type="ECO:0000313" key="3">
    <source>
        <dbReference type="Proteomes" id="UP001165080"/>
    </source>
</evidence>
<feature type="region of interest" description="Disordered" evidence="1">
    <location>
        <begin position="40"/>
        <end position="63"/>
    </location>
</feature>
<keyword evidence="3" id="KW-1185">Reference proteome</keyword>
<sequence>MQGGVRGGCVVWWSGELGSGAALVLCCAVKILRSLRDTAAAGQRRQGGGGRVRMHRGGDVGRNRRMREARVSHHNSSSWCIRPAAAAMRKPLHQYSTAGRCPTRATSAFSGPCTPA</sequence>
<dbReference type="AlphaFoldDB" id="A0A9W6BAM3"/>
<evidence type="ECO:0000313" key="2">
    <source>
        <dbReference type="EMBL" id="GLC48295.1"/>
    </source>
</evidence>
<organism evidence="2 3">
    <name type="scientific">Pleodorina starrii</name>
    <dbReference type="NCBI Taxonomy" id="330485"/>
    <lineage>
        <taxon>Eukaryota</taxon>
        <taxon>Viridiplantae</taxon>
        <taxon>Chlorophyta</taxon>
        <taxon>core chlorophytes</taxon>
        <taxon>Chlorophyceae</taxon>
        <taxon>CS clade</taxon>
        <taxon>Chlamydomonadales</taxon>
        <taxon>Volvocaceae</taxon>
        <taxon>Pleodorina</taxon>
    </lineage>
</organism>
<protein>
    <submittedName>
        <fullName evidence="2">Uncharacterized protein</fullName>
    </submittedName>
</protein>
<dbReference type="EMBL" id="BRXU01000001">
    <property type="protein sequence ID" value="GLC48295.1"/>
    <property type="molecule type" value="Genomic_DNA"/>
</dbReference>
<comment type="caution">
    <text evidence="2">The sequence shown here is derived from an EMBL/GenBank/DDBJ whole genome shotgun (WGS) entry which is preliminary data.</text>
</comment>
<name>A0A9W6BAM3_9CHLO</name>
<gene>
    <name evidence="2" type="primary">PLESTB000153</name>
    <name evidence="2" type="ORF">PLESTB_000080600</name>
</gene>
<reference evidence="2 3" key="1">
    <citation type="journal article" date="2023" name="Commun. Biol.">
        <title>Reorganization of the ancestral sex-determining regions during the evolution of trioecy in Pleodorina starrii.</title>
        <authorList>
            <person name="Takahashi K."/>
            <person name="Suzuki S."/>
            <person name="Kawai-Toyooka H."/>
            <person name="Yamamoto K."/>
            <person name="Hamaji T."/>
            <person name="Ootsuki R."/>
            <person name="Yamaguchi H."/>
            <person name="Kawachi M."/>
            <person name="Higashiyama T."/>
            <person name="Nozaki H."/>
        </authorList>
    </citation>
    <scope>NUCLEOTIDE SEQUENCE [LARGE SCALE GENOMIC DNA]</scope>
    <source>
        <strain evidence="2 3">NIES-4479</strain>
    </source>
</reference>
<proteinExistence type="predicted"/>
<evidence type="ECO:0000256" key="1">
    <source>
        <dbReference type="SAM" id="MobiDB-lite"/>
    </source>
</evidence>
<dbReference type="Proteomes" id="UP001165080">
    <property type="component" value="Unassembled WGS sequence"/>
</dbReference>
<accession>A0A9W6BAM3</accession>